<evidence type="ECO:0000313" key="3">
    <source>
        <dbReference type="Proteomes" id="UP000231702"/>
    </source>
</evidence>
<dbReference type="Gene3D" id="3.30.200.20">
    <property type="entry name" value="Phosphorylase Kinase, domain 1"/>
    <property type="match status" value="1"/>
</dbReference>
<evidence type="ECO:0000313" key="2">
    <source>
        <dbReference type="EMBL" id="PJE31989.1"/>
    </source>
</evidence>
<dbReference type="CDD" id="cd05155">
    <property type="entry name" value="APH_ChoK_like_1"/>
    <property type="match status" value="1"/>
</dbReference>
<feature type="domain" description="Aminoglycoside phosphotransferase" evidence="1">
    <location>
        <begin position="72"/>
        <end position="302"/>
    </location>
</feature>
<dbReference type="EMBL" id="PGTD01000007">
    <property type="protein sequence ID" value="PJE31989.1"/>
    <property type="molecule type" value="Genomic_DNA"/>
</dbReference>
<dbReference type="Gene3D" id="3.90.1200.10">
    <property type="match status" value="1"/>
</dbReference>
<accession>A0ABX4MT16</accession>
<dbReference type="SUPFAM" id="SSF56112">
    <property type="entry name" value="Protein kinase-like (PK-like)"/>
    <property type="match status" value="1"/>
</dbReference>
<gene>
    <name evidence="2" type="ORF">CVM39_02515</name>
</gene>
<dbReference type="PANTHER" id="PTHR21310:SF42">
    <property type="entry name" value="BIFUNCTIONAL AAC_APH"/>
    <property type="match status" value="1"/>
</dbReference>
<dbReference type="InterPro" id="IPR051678">
    <property type="entry name" value="AGP_Transferase"/>
</dbReference>
<dbReference type="Pfam" id="PF01636">
    <property type="entry name" value="APH"/>
    <property type="match status" value="1"/>
</dbReference>
<sequence length="339" mass="37654">MGLARHTWQPGCHFTALPRRPVTGMCHSGCRRAGMKFIPDKDGRIELPLDFVAGLLAEQFPEWREEPLRPLLPGGWTNRAFRLGETKLLRFPTARRYADLPEHERLWLPLLAPQLELEIPEVVALGIRGRGYPWPWLISEWIEGTTVSRTSVSDDAALARDLARFLRQLHAIQPPEGVALPLPGPVNFHRGGDLAVYDQETRAALEVLRGRIDTEAGAALWARALSSRHAAGPVFTHGDLTPENMLARDGRLAAVIDWGNLTHGDPACDLAMAWTHFEAPARQTFREALPLDPETWARGRGWAFWKAAKVLAGQDGNQRGAGQAQALIRTLLAEDQASR</sequence>
<protein>
    <submittedName>
        <fullName evidence="2">Aminoglycoside phosphotransferase</fullName>
    </submittedName>
</protein>
<dbReference type="PANTHER" id="PTHR21310">
    <property type="entry name" value="AMINOGLYCOSIDE PHOSPHOTRANSFERASE-RELATED-RELATED"/>
    <property type="match status" value="1"/>
</dbReference>
<proteinExistence type="predicted"/>
<reference evidence="2 3" key="1">
    <citation type="journal article" date="2018" name="Int. J. Syst. Evol. Microbiol.">
        <title>Pseudooceanicola lipolyticus sp. nov., a marine alphaproteobacterium, reclassification of Oceanicola flagellatus as Pseudooceanicola flagellatus comb. nov. and emended description of the genus Pseudooceanicola.</title>
        <authorList>
            <person name="Huang M.-M."/>
            <person name="Guo L.-L."/>
            <person name="Wu Y.-H."/>
            <person name="Lai Q.-L."/>
            <person name="Shao Z.-Z."/>
            <person name="Wang C.-S."/>
            <person name="Wu M."/>
            <person name="Xu X.-W."/>
        </authorList>
    </citation>
    <scope>NUCLEOTIDE SEQUENCE [LARGE SCALE GENOMIC DNA]</scope>
    <source>
        <strain evidence="2 3">Ar-45</strain>
    </source>
</reference>
<name>A0ABX4MT16_9RHOB</name>
<dbReference type="Proteomes" id="UP000231702">
    <property type="component" value="Unassembled WGS sequence"/>
</dbReference>
<dbReference type="InterPro" id="IPR011009">
    <property type="entry name" value="Kinase-like_dom_sf"/>
</dbReference>
<organism evidence="2 3">
    <name type="scientific">Pseudooceanicola antarcticus</name>
    <dbReference type="NCBI Taxonomy" id="1247613"/>
    <lineage>
        <taxon>Bacteria</taxon>
        <taxon>Pseudomonadati</taxon>
        <taxon>Pseudomonadota</taxon>
        <taxon>Alphaproteobacteria</taxon>
        <taxon>Rhodobacterales</taxon>
        <taxon>Paracoccaceae</taxon>
        <taxon>Pseudooceanicola</taxon>
    </lineage>
</organism>
<keyword evidence="3" id="KW-1185">Reference proteome</keyword>
<evidence type="ECO:0000259" key="1">
    <source>
        <dbReference type="Pfam" id="PF01636"/>
    </source>
</evidence>
<comment type="caution">
    <text evidence="2">The sequence shown here is derived from an EMBL/GenBank/DDBJ whole genome shotgun (WGS) entry which is preliminary data.</text>
</comment>
<dbReference type="InterPro" id="IPR002575">
    <property type="entry name" value="Aminoglycoside_PTrfase"/>
</dbReference>